<evidence type="ECO:0000313" key="2">
    <source>
        <dbReference type="Proteomes" id="UP000298138"/>
    </source>
</evidence>
<sequence>MAGTPIGSLESLPSARCCWRSAHVGGGDGDDEPSLVCAILRCHSIAIEHCMSLKT</sequence>
<accession>A0A4V3SIB3</accession>
<gene>
    <name evidence="1" type="ORF">EX30DRAFT_342359</name>
</gene>
<evidence type="ECO:0000313" key="1">
    <source>
        <dbReference type="EMBL" id="TGZ79484.1"/>
    </source>
</evidence>
<proteinExistence type="predicted"/>
<dbReference type="Proteomes" id="UP000298138">
    <property type="component" value="Unassembled WGS sequence"/>
</dbReference>
<keyword evidence="2" id="KW-1185">Reference proteome</keyword>
<dbReference type="AlphaFoldDB" id="A0A4V3SIB3"/>
<organism evidence="1 2">
    <name type="scientific">Ascodesmis nigricans</name>
    <dbReference type="NCBI Taxonomy" id="341454"/>
    <lineage>
        <taxon>Eukaryota</taxon>
        <taxon>Fungi</taxon>
        <taxon>Dikarya</taxon>
        <taxon>Ascomycota</taxon>
        <taxon>Pezizomycotina</taxon>
        <taxon>Pezizomycetes</taxon>
        <taxon>Pezizales</taxon>
        <taxon>Ascodesmidaceae</taxon>
        <taxon>Ascodesmis</taxon>
    </lineage>
</organism>
<name>A0A4V3SIB3_9PEZI</name>
<reference evidence="1 2" key="1">
    <citation type="submission" date="2019-04" db="EMBL/GenBank/DDBJ databases">
        <title>Comparative genomics and transcriptomics to analyze fruiting body development in filamentous ascomycetes.</title>
        <authorList>
            <consortium name="DOE Joint Genome Institute"/>
            <person name="Lutkenhaus R."/>
            <person name="Traeger S."/>
            <person name="Breuer J."/>
            <person name="Kuo A."/>
            <person name="Lipzen A."/>
            <person name="Pangilinan J."/>
            <person name="Dilworth D."/>
            <person name="Sandor L."/>
            <person name="Poggeler S."/>
            <person name="Barry K."/>
            <person name="Grigoriev I.V."/>
            <person name="Nowrousian M."/>
        </authorList>
    </citation>
    <scope>NUCLEOTIDE SEQUENCE [LARGE SCALE GENOMIC DNA]</scope>
    <source>
        <strain evidence="1 2">CBS 389.68</strain>
    </source>
</reference>
<dbReference type="InParanoid" id="A0A4V3SIB3"/>
<protein>
    <submittedName>
        <fullName evidence="1">Uncharacterized protein</fullName>
    </submittedName>
</protein>
<dbReference type="EMBL" id="ML220131">
    <property type="protein sequence ID" value="TGZ79484.1"/>
    <property type="molecule type" value="Genomic_DNA"/>
</dbReference>